<dbReference type="Pfam" id="PF01395">
    <property type="entry name" value="PBP_GOBP"/>
    <property type="match status" value="1"/>
</dbReference>
<proteinExistence type="evidence at transcript level"/>
<reference evidence="1" key="1">
    <citation type="submission" date="2024-06" db="EMBL/GenBank/DDBJ databases">
        <authorList>
            <person name="Chang H."/>
        </authorList>
    </citation>
    <scope>NUCLEOTIDE SEQUENCE</scope>
</reference>
<dbReference type="GO" id="GO:0035275">
    <property type="term" value="F:dibutyl phthalate binding"/>
    <property type="evidence" value="ECO:0007669"/>
    <property type="project" value="TreeGrafter"/>
</dbReference>
<sequence>MTRSRLKSNLGALKRECMPRHHVTEDEVGRIEQGKFIEDHRVMCYIACVYRTVLVVRDGRLDRRMINSEVDLLFPRNMRTAVKNAVADCAYLQDEYDDFCEAMFYVTKCIYETDPDNFVFP</sequence>
<evidence type="ECO:0000313" key="1">
    <source>
        <dbReference type="EMBL" id="XCD10487.1"/>
    </source>
</evidence>
<dbReference type="GO" id="GO:0005549">
    <property type="term" value="F:odorant binding"/>
    <property type="evidence" value="ECO:0007669"/>
    <property type="project" value="InterPro"/>
</dbReference>
<protein>
    <submittedName>
        <fullName evidence="1">Odorant-binding protein</fullName>
    </submittedName>
</protein>
<dbReference type="CDD" id="cd23992">
    <property type="entry name" value="PBP_GOBP"/>
    <property type="match status" value="1"/>
</dbReference>
<dbReference type="GO" id="GO:0005576">
    <property type="term" value="C:extracellular region"/>
    <property type="evidence" value="ECO:0007669"/>
    <property type="project" value="TreeGrafter"/>
</dbReference>
<dbReference type="EMBL" id="PP937560">
    <property type="protein sequence ID" value="XCD10487.1"/>
    <property type="molecule type" value="mRNA"/>
</dbReference>
<dbReference type="InterPro" id="IPR006170">
    <property type="entry name" value="PBP/GOBP"/>
</dbReference>
<accession>A0AAU8BE97</accession>
<dbReference type="PANTHER" id="PTHR21364:SF2">
    <property type="entry name" value="GENERAL ODORANT-BINDING PROTEIN 19A"/>
    <property type="match status" value="1"/>
</dbReference>
<dbReference type="Gene3D" id="1.10.238.20">
    <property type="entry name" value="Pheromone/general odorant binding protein domain"/>
    <property type="match status" value="1"/>
</dbReference>
<dbReference type="GO" id="GO:0042048">
    <property type="term" value="P:olfactory behavior"/>
    <property type="evidence" value="ECO:0007669"/>
    <property type="project" value="TreeGrafter"/>
</dbReference>
<dbReference type="AlphaFoldDB" id="A0AAU8BE97"/>
<organism evidence="1">
    <name type="scientific">Conopomorpha sinensis</name>
    <name type="common">litch fruit borer</name>
    <dbReference type="NCBI Taxonomy" id="940481"/>
    <lineage>
        <taxon>Eukaryota</taxon>
        <taxon>Metazoa</taxon>
        <taxon>Ecdysozoa</taxon>
        <taxon>Arthropoda</taxon>
        <taxon>Hexapoda</taxon>
        <taxon>Insecta</taxon>
        <taxon>Pterygota</taxon>
        <taxon>Neoptera</taxon>
        <taxon>Endopterygota</taxon>
        <taxon>Lepidoptera</taxon>
        <taxon>Glossata</taxon>
        <taxon>Ditrysia</taxon>
        <taxon>Tineoidea</taxon>
        <taxon>Gracillariidae</taxon>
        <taxon>Conopomorpha</taxon>
    </lineage>
</organism>
<dbReference type="PANTHER" id="PTHR21364">
    <property type="entry name" value="GENERAL ODORANT-BINDING PROTEIN 19A"/>
    <property type="match status" value="1"/>
</dbReference>
<dbReference type="SUPFAM" id="SSF47565">
    <property type="entry name" value="Insect pheromone/odorant-binding proteins"/>
    <property type="match status" value="1"/>
</dbReference>
<name>A0AAU8BE97_9NEOP</name>
<dbReference type="InterPro" id="IPR036728">
    <property type="entry name" value="PBP_GOBP_sf"/>
</dbReference>
<dbReference type="GO" id="GO:0007608">
    <property type="term" value="P:sensory perception of smell"/>
    <property type="evidence" value="ECO:0007669"/>
    <property type="project" value="TreeGrafter"/>
</dbReference>